<dbReference type="EMBL" id="MFPU01000085">
    <property type="protein sequence ID" value="OGH68657.1"/>
    <property type="molecule type" value="Genomic_DNA"/>
</dbReference>
<keyword evidence="6 11" id="KW-0375">Hydrogen ion transport</keyword>
<dbReference type="PANTHER" id="PTHR42823:SF3">
    <property type="entry name" value="ATP SYNTHASE SUBUNIT A, CHLOROPLASTIC"/>
    <property type="match status" value="1"/>
</dbReference>
<dbReference type="InterPro" id="IPR035908">
    <property type="entry name" value="F0_ATP_A_sf"/>
</dbReference>
<feature type="transmembrane region" description="Helical" evidence="11">
    <location>
        <begin position="175"/>
        <end position="193"/>
    </location>
</feature>
<evidence type="ECO:0000256" key="2">
    <source>
        <dbReference type="ARBA" id="ARBA00006810"/>
    </source>
</evidence>
<gene>
    <name evidence="11" type="primary">atpB</name>
    <name evidence="13" type="ORF">A2754_02305</name>
</gene>
<evidence type="ECO:0000256" key="1">
    <source>
        <dbReference type="ARBA" id="ARBA00004141"/>
    </source>
</evidence>
<proteinExistence type="inferred from homology"/>
<dbReference type="CDD" id="cd00310">
    <property type="entry name" value="ATP-synt_Fo_a_6"/>
    <property type="match status" value="1"/>
</dbReference>
<evidence type="ECO:0000313" key="14">
    <source>
        <dbReference type="Proteomes" id="UP000177953"/>
    </source>
</evidence>
<dbReference type="Gene3D" id="1.20.120.220">
    <property type="entry name" value="ATP synthase, F0 complex, subunit A"/>
    <property type="match status" value="1"/>
</dbReference>
<evidence type="ECO:0000256" key="7">
    <source>
        <dbReference type="ARBA" id="ARBA00022989"/>
    </source>
</evidence>
<dbReference type="GO" id="GO:0046933">
    <property type="term" value="F:proton-transporting ATP synthase activity, rotational mechanism"/>
    <property type="evidence" value="ECO:0007669"/>
    <property type="project" value="UniProtKB-UniRule"/>
</dbReference>
<dbReference type="Pfam" id="PF00119">
    <property type="entry name" value="ATP-synt_A"/>
    <property type="match status" value="1"/>
</dbReference>
<name>A0A1F6MAI8_9BACT</name>
<sequence>MLALPPLAAETIFQIGDFPVTNSYINSTLAVALFASVGLLMRKRAAEIPDKIQNFAESILEVVLGYMDQVTRDHKKSLKFLPVVGSLFLFILLSNWIGIFPGIGSIGRWLTMHGQLELVPLFRPANTDLNMTLAMAVMAITLTHIFGIAAVGVFRYANKFVKLGDIWRSLRKGGISIFVALIEFGVGIIEIFSEIAKMVSLSLRLFGNIFAGEVLLTVLGTLLAVPIGITLPFMALEILVGLIQAIVFSMLVLVSFSMATAELHEAH</sequence>
<feature type="transmembrane region" description="Helical" evidence="11">
    <location>
        <begin position="238"/>
        <end position="259"/>
    </location>
</feature>
<reference evidence="13 14" key="1">
    <citation type="journal article" date="2016" name="Nat. Commun.">
        <title>Thousands of microbial genomes shed light on interconnected biogeochemical processes in an aquifer system.</title>
        <authorList>
            <person name="Anantharaman K."/>
            <person name="Brown C.T."/>
            <person name="Hug L.A."/>
            <person name="Sharon I."/>
            <person name="Castelle C.J."/>
            <person name="Probst A.J."/>
            <person name="Thomas B.C."/>
            <person name="Singh A."/>
            <person name="Wilkins M.J."/>
            <person name="Karaoz U."/>
            <person name="Brodie E.L."/>
            <person name="Williams K.H."/>
            <person name="Hubbard S.S."/>
            <person name="Banfield J.F."/>
        </authorList>
    </citation>
    <scope>NUCLEOTIDE SEQUENCE [LARGE SCALE GENOMIC DNA]</scope>
</reference>
<keyword evidence="11" id="KW-1003">Cell membrane</keyword>
<dbReference type="HAMAP" id="MF_01393">
    <property type="entry name" value="ATP_synth_a_bact"/>
    <property type="match status" value="1"/>
</dbReference>
<keyword evidence="10 11" id="KW-0066">ATP synthesis</keyword>
<feature type="transmembrane region" description="Helical" evidence="11">
    <location>
        <begin position="205"/>
        <end position="231"/>
    </location>
</feature>
<keyword evidence="5 11" id="KW-0812">Transmembrane</keyword>
<comment type="similarity">
    <text evidence="2 11 12">Belongs to the ATPase A chain family.</text>
</comment>
<dbReference type="NCBIfam" id="TIGR01131">
    <property type="entry name" value="ATP_synt_6_or_A"/>
    <property type="match status" value="1"/>
</dbReference>
<accession>A0A1F6MAI8</accession>
<feature type="transmembrane region" description="Helical" evidence="11">
    <location>
        <begin position="23"/>
        <end position="41"/>
    </location>
</feature>
<comment type="subcellular location">
    <subcellularLocation>
        <location evidence="11 12">Cell membrane</location>
        <topology evidence="11 12">Multi-pass membrane protein</topology>
    </subcellularLocation>
    <subcellularLocation>
        <location evidence="1">Membrane</location>
        <topology evidence="1">Multi-pass membrane protein</topology>
    </subcellularLocation>
</comment>
<keyword evidence="7 11" id="KW-1133">Transmembrane helix</keyword>
<dbReference type="Proteomes" id="UP000177953">
    <property type="component" value="Unassembled WGS sequence"/>
</dbReference>
<evidence type="ECO:0000256" key="11">
    <source>
        <dbReference type="HAMAP-Rule" id="MF_01393"/>
    </source>
</evidence>
<protein>
    <recommendedName>
        <fullName evidence="11 12">ATP synthase subunit a</fullName>
    </recommendedName>
    <alternativeName>
        <fullName evidence="11">ATP synthase F0 sector subunit a</fullName>
    </alternativeName>
    <alternativeName>
        <fullName evidence="11">F-ATPase subunit 6</fullName>
    </alternativeName>
</protein>
<dbReference type="GO" id="GO:0045259">
    <property type="term" value="C:proton-transporting ATP synthase complex"/>
    <property type="evidence" value="ECO:0007669"/>
    <property type="project" value="UniProtKB-KW"/>
</dbReference>
<evidence type="ECO:0000256" key="8">
    <source>
        <dbReference type="ARBA" id="ARBA00023065"/>
    </source>
</evidence>
<evidence type="ECO:0000256" key="4">
    <source>
        <dbReference type="ARBA" id="ARBA00022547"/>
    </source>
</evidence>
<feature type="transmembrane region" description="Helical" evidence="11">
    <location>
        <begin position="131"/>
        <end position="154"/>
    </location>
</feature>
<evidence type="ECO:0000256" key="12">
    <source>
        <dbReference type="RuleBase" id="RU000483"/>
    </source>
</evidence>
<evidence type="ECO:0000256" key="3">
    <source>
        <dbReference type="ARBA" id="ARBA00022448"/>
    </source>
</evidence>
<dbReference type="InterPro" id="IPR000568">
    <property type="entry name" value="ATP_synth_F0_asu"/>
</dbReference>
<keyword evidence="3 11" id="KW-0813">Transport</keyword>
<dbReference type="InterPro" id="IPR023011">
    <property type="entry name" value="ATP_synth_F0_asu_AS"/>
</dbReference>
<dbReference type="GO" id="GO:0005886">
    <property type="term" value="C:plasma membrane"/>
    <property type="evidence" value="ECO:0007669"/>
    <property type="project" value="UniProtKB-SubCell"/>
</dbReference>
<comment type="function">
    <text evidence="11 12">Key component of the proton channel; it plays a direct role in the translocation of protons across the membrane.</text>
</comment>
<organism evidence="13 14">
    <name type="scientific">Candidatus Magasanikbacteria bacterium RIFCSPHIGHO2_01_FULL_47_8</name>
    <dbReference type="NCBI Taxonomy" id="1798673"/>
    <lineage>
        <taxon>Bacteria</taxon>
        <taxon>Candidatus Magasanikiibacteriota</taxon>
    </lineage>
</organism>
<evidence type="ECO:0000256" key="10">
    <source>
        <dbReference type="ARBA" id="ARBA00023310"/>
    </source>
</evidence>
<dbReference type="AlphaFoldDB" id="A0A1F6MAI8"/>
<evidence type="ECO:0000313" key="13">
    <source>
        <dbReference type="EMBL" id="OGH68657.1"/>
    </source>
</evidence>
<dbReference type="SUPFAM" id="SSF81336">
    <property type="entry name" value="F1F0 ATP synthase subunit A"/>
    <property type="match status" value="1"/>
</dbReference>
<dbReference type="PANTHER" id="PTHR42823">
    <property type="entry name" value="ATP SYNTHASE SUBUNIT A, CHLOROPLASTIC"/>
    <property type="match status" value="1"/>
</dbReference>
<comment type="caution">
    <text evidence="13">The sequence shown here is derived from an EMBL/GenBank/DDBJ whole genome shotgun (WGS) entry which is preliminary data.</text>
</comment>
<evidence type="ECO:0000256" key="6">
    <source>
        <dbReference type="ARBA" id="ARBA00022781"/>
    </source>
</evidence>
<dbReference type="InterPro" id="IPR045082">
    <property type="entry name" value="ATP_syn_F0_a_bact/chloroplast"/>
</dbReference>
<evidence type="ECO:0000256" key="5">
    <source>
        <dbReference type="ARBA" id="ARBA00022692"/>
    </source>
</evidence>
<dbReference type="GO" id="GO:0042777">
    <property type="term" value="P:proton motive force-driven plasma membrane ATP synthesis"/>
    <property type="evidence" value="ECO:0007669"/>
    <property type="project" value="TreeGrafter"/>
</dbReference>
<keyword evidence="8 11" id="KW-0406">Ion transport</keyword>
<dbReference type="PROSITE" id="PS00449">
    <property type="entry name" value="ATPASE_A"/>
    <property type="match status" value="1"/>
</dbReference>
<keyword evidence="9 11" id="KW-0472">Membrane</keyword>
<feature type="transmembrane region" description="Helical" evidence="11">
    <location>
        <begin position="80"/>
        <end position="111"/>
    </location>
</feature>
<evidence type="ECO:0000256" key="9">
    <source>
        <dbReference type="ARBA" id="ARBA00023136"/>
    </source>
</evidence>
<keyword evidence="4 11" id="KW-0138">CF(0)</keyword>